<dbReference type="Proteomes" id="UP000216308">
    <property type="component" value="Unassembled WGS sequence"/>
</dbReference>
<comment type="caution">
    <text evidence="2">The sequence shown here is derived from an EMBL/GenBank/DDBJ whole genome shotgun (WGS) entry which is preliminary data.</text>
</comment>
<name>A0A256IR91_9EURY</name>
<dbReference type="EMBL" id="NHPJ01000014">
    <property type="protein sequence ID" value="OYR59035.1"/>
    <property type="molecule type" value="Genomic_DNA"/>
</dbReference>
<proteinExistence type="predicted"/>
<sequence length="429" mass="42051">MATASVTTPRGEPTTLRFNTYAAGDPDLTDDLFTIDGPGTIESTTTRDLGGTLPPGEYELTATAAPSGLTDTATATLRSRSTNGLSVYSTAGSAVTDFSTSDLVKNAIANGTLTPAATITDGDTVVYAVDAAGLAGYASIHAPALETGTDLDRLDGLEFAVTTAAAPGSNSTRVATANGTTIHSHETGLFLVANATETLGEAVTATGKTDLAATFDVVDDRLRTAAGPNASHSESAPFTYARAAIDDDAATDPDGASDSTDGTDDSTDAAGDPADSVGDSTDATGGSADGADSSTPADSGGTSGPDGSGGTDDSDGSESTDAANGDDDTGTDGDDTGTDGDDTGTDGDDTGTDGGTTPLEDETADRSVETTTGSDGSTGTNTETEPTGTSRSGDETGDVRSTPPTGEAPIDSGGDPDPAGTIGEADDLG</sequence>
<evidence type="ECO:0000313" key="2">
    <source>
        <dbReference type="EMBL" id="OYR59035.1"/>
    </source>
</evidence>
<feature type="compositionally biased region" description="Gly residues" evidence="1">
    <location>
        <begin position="301"/>
        <end position="310"/>
    </location>
</feature>
<dbReference type="RefSeq" id="WP_094529541.1">
    <property type="nucleotide sequence ID" value="NZ_NHPJ01000014.1"/>
</dbReference>
<feature type="compositionally biased region" description="Acidic residues" evidence="1">
    <location>
        <begin position="312"/>
        <end position="351"/>
    </location>
</feature>
<dbReference type="OrthoDB" id="331651at2157"/>
<accession>A0A256IR91</accession>
<organism evidence="2 3">
    <name type="scientific">Halorubrum halodurans</name>
    <dbReference type="NCBI Taxonomy" id="1383851"/>
    <lineage>
        <taxon>Archaea</taxon>
        <taxon>Methanobacteriati</taxon>
        <taxon>Methanobacteriota</taxon>
        <taxon>Stenosarchaea group</taxon>
        <taxon>Halobacteria</taxon>
        <taxon>Halobacteriales</taxon>
        <taxon>Haloferacaceae</taxon>
        <taxon>Halorubrum</taxon>
    </lineage>
</organism>
<protein>
    <submittedName>
        <fullName evidence="2">Uncharacterized protein</fullName>
    </submittedName>
</protein>
<reference evidence="2 3" key="1">
    <citation type="journal article" date="2014" name="Front. Microbiol.">
        <title>Population and genomic analysis of the genus Halorubrum.</title>
        <authorList>
            <person name="Fullmer M.S."/>
            <person name="Soucy S.M."/>
            <person name="Swithers K.S."/>
            <person name="Makkay A.M."/>
            <person name="Wheeler R."/>
            <person name="Ventosa A."/>
            <person name="Gogarten J.P."/>
            <person name="Papke R.T."/>
        </authorList>
    </citation>
    <scope>NUCLEOTIDE SEQUENCE [LARGE SCALE GENOMIC DNA]</scope>
    <source>
        <strain evidence="2 3">Cb34</strain>
    </source>
</reference>
<dbReference type="AlphaFoldDB" id="A0A256IR91"/>
<feature type="compositionally biased region" description="Low complexity" evidence="1">
    <location>
        <begin position="369"/>
        <end position="390"/>
    </location>
</feature>
<keyword evidence="3" id="KW-1185">Reference proteome</keyword>
<gene>
    <name evidence="2" type="ORF">DJ70_01540</name>
</gene>
<evidence type="ECO:0000313" key="3">
    <source>
        <dbReference type="Proteomes" id="UP000216308"/>
    </source>
</evidence>
<evidence type="ECO:0000256" key="1">
    <source>
        <dbReference type="SAM" id="MobiDB-lite"/>
    </source>
</evidence>
<feature type="non-terminal residue" evidence="2">
    <location>
        <position position="429"/>
    </location>
</feature>
<feature type="region of interest" description="Disordered" evidence="1">
    <location>
        <begin position="248"/>
        <end position="429"/>
    </location>
</feature>